<dbReference type="STRING" id="247156.NFA_34190"/>
<evidence type="ECO:0000313" key="2">
    <source>
        <dbReference type="Proteomes" id="UP000006820"/>
    </source>
</evidence>
<dbReference type="Pfam" id="PF06013">
    <property type="entry name" value="WXG100"/>
    <property type="match status" value="1"/>
</dbReference>
<keyword evidence="2" id="KW-1185">Reference proteome</keyword>
<dbReference type="Gene3D" id="1.10.287.1060">
    <property type="entry name" value="ESAT-6-like"/>
    <property type="match status" value="1"/>
</dbReference>
<dbReference type="AlphaFoldDB" id="Q5YU75"/>
<dbReference type="HOGENOM" id="CLU_2155714_0_0_11"/>
<protein>
    <recommendedName>
        <fullName evidence="3">ESAT-6-like protein</fullName>
    </recommendedName>
</protein>
<dbReference type="InterPro" id="IPR036689">
    <property type="entry name" value="ESAT-6-like_sf"/>
</dbReference>
<evidence type="ECO:0000313" key="1">
    <source>
        <dbReference type="EMBL" id="BAD58266.1"/>
    </source>
</evidence>
<dbReference type="KEGG" id="nfa:NFA_34190"/>
<dbReference type="SUPFAM" id="SSF140453">
    <property type="entry name" value="EsxAB dimer-like"/>
    <property type="match status" value="1"/>
</dbReference>
<dbReference type="EMBL" id="AP006618">
    <property type="protein sequence ID" value="BAD58266.1"/>
    <property type="molecule type" value="Genomic_DNA"/>
</dbReference>
<dbReference type="eggNOG" id="COG4842">
    <property type="taxonomic scope" value="Bacteria"/>
</dbReference>
<reference evidence="1 2" key="1">
    <citation type="journal article" date="2004" name="Proc. Natl. Acad. Sci. U.S.A.">
        <title>The complete genomic sequence of Nocardia farcinica IFM 10152.</title>
        <authorList>
            <person name="Ishikawa J."/>
            <person name="Yamashita A."/>
            <person name="Mikami Y."/>
            <person name="Hoshino Y."/>
            <person name="Kurita H."/>
            <person name="Hotta K."/>
            <person name="Shiba T."/>
            <person name="Hattori M."/>
        </authorList>
    </citation>
    <scope>NUCLEOTIDE SEQUENCE [LARGE SCALE GENOMIC DNA]</scope>
    <source>
        <strain evidence="1 2">IFM 10152</strain>
    </source>
</reference>
<proteinExistence type="predicted"/>
<name>Q5YU75_NOCFA</name>
<dbReference type="OrthoDB" id="4558407at2"/>
<dbReference type="Proteomes" id="UP000006820">
    <property type="component" value="Chromosome"/>
</dbReference>
<gene>
    <name evidence="1" type="ordered locus">NFA_34190</name>
</gene>
<accession>Q5YU75</accession>
<sequence>MADPSDSLAAAPTELVAAAKAVRTLLDELSSGFQSLDADVESLIGSWKGRQGERFAAGYAEVRGGLSELLDAMRDTTVALDTSAEAYLGLEGANAAAIESVASSLDLPDVS</sequence>
<evidence type="ECO:0008006" key="3">
    <source>
        <dbReference type="Google" id="ProtNLM"/>
    </source>
</evidence>
<organism evidence="1 2">
    <name type="scientific">Nocardia farcinica (strain IFM 10152)</name>
    <dbReference type="NCBI Taxonomy" id="247156"/>
    <lineage>
        <taxon>Bacteria</taxon>
        <taxon>Bacillati</taxon>
        <taxon>Actinomycetota</taxon>
        <taxon>Actinomycetes</taxon>
        <taxon>Mycobacteriales</taxon>
        <taxon>Nocardiaceae</taxon>
        <taxon>Nocardia</taxon>
    </lineage>
</organism>
<dbReference type="InterPro" id="IPR010310">
    <property type="entry name" value="T7SS_ESAT-6-like"/>
</dbReference>